<sequence>MPGCLLSLASFVKVLRLMPHQEPHEAVQEAELLPTVHQRLVDKPILFVQLISFFWSVSLVAYGIAEDRHMLCIRARASAGYNEERV</sequence>
<gene>
    <name evidence="2" type="ORF">SASPL_119619</name>
</gene>
<accession>A0A8X8XRS2</accession>
<feature type="transmembrane region" description="Helical" evidence="1">
    <location>
        <begin position="45"/>
        <end position="65"/>
    </location>
</feature>
<name>A0A8X8XRS2_SALSN</name>
<dbReference type="Proteomes" id="UP000298416">
    <property type="component" value="Unassembled WGS sequence"/>
</dbReference>
<evidence type="ECO:0000256" key="1">
    <source>
        <dbReference type="SAM" id="Phobius"/>
    </source>
</evidence>
<reference evidence="2" key="2">
    <citation type="submission" date="2020-08" db="EMBL/GenBank/DDBJ databases">
        <title>Plant Genome Project.</title>
        <authorList>
            <person name="Zhang R.-G."/>
        </authorList>
    </citation>
    <scope>NUCLEOTIDE SEQUENCE</scope>
    <source>
        <strain evidence="2">Huo1</strain>
        <tissue evidence="2">Leaf</tissue>
    </source>
</reference>
<dbReference type="EMBL" id="PNBA02000007">
    <property type="protein sequence ID" value="KAG6417459.1"/>
    <property type="molecule type" value="Genomic_DNA"/>
</dbReference>
<evidence type="ECO:0000313" key="2">
    <source>
        <dbReference type="EMBL" id="KAG6417459.1"/>
    </source>
</evidence>
<keyword evidence="1" id="KW-1133">Transmembrane helix</keyword>
<keyword evidence="3" id="KW-1185">Reference proteome</keyword>
<keyword evidence="1" id="KW-0812">Transmembrane</keyword>
<evidence type="ECO:0000313" key="3">
    <source>
        <dbReference type="Proteomes" id="UP000298416"/>
    </source>
</evidence>
<keyword evidence="1" id="KW-0472">Membrane</keyword>
<dbReference type="AlphaFoldDB" id="A0A8X8XRS2"/>
<proteinExistence type="predicted"/>
<reference evidence="2" key="1">
    <citation type="submission" date="2018-01" db="EMBL/GenBank/DDBJ databases">
        <authorList>
            <person name="Mao J.F."/>
        </authorList>
    </citation>
    <scope>NUCLEOTIDE SEQUENCE</scope>
    <source>
        <strain evidence="2">Huo1</strain>
        <tissue evidence="2">Leaf</tissue>
    </source>
</reference>
<comment type="caution">
    <text evidence="2">The sequence shown here is derived from an EMBL/GenBank/DDBJ whole genome shotgun (WGS) entry which is preliminary data.</text>
</comment>
<organism evidence="2">
    <name type="scientific">Salvia splendens</name>
    <name type="common">Scarlet sage</name>
    <dbReference type="NCBI Taxonomy" id="180675"/>
    <lineage>
        <taxon>Eukaryota</taxon>
        <taxon>Viridiplantae</taxon>
        <taxon>Streptophyta</taxon>
        <taxon>Embryophyta</taxon>
        <taxon>Tracheophyta</taxon>
        <taxon>Spermatophyta</taxon>
        <taxon>Magnoliopsida</taxon>
        <taxon>eudicotyledons</taxon>
        <taxon>Gunneridae</taxon>
        <taxon>Pentapetalae</taxon>
        <taxon>asterids</taxon>
        <taxon>lamiids</taxon>
        <taxon>Lamiales</taxon>
        <taxon>Lamiaceae</taxon>
        <taxon>Nepetoideae</taxon>
        <taxon>Mentheae</taxon>
        <taxon>Salviinae</taxon>
        <taxon>Salvia</taxon>
        <taxon>Salvia subgen. Calosphace</taxon>
        <taxon>core Calosphace</taxon>
    </lineage>
</organism>
<protein>
    <submittedName>
        <fullName evidence="2">Uncharacterized protein</fullName>
    </submittedName>
</protein>